<comment type="caution">
    <text evidence="1">The sequence shown here is derived from an EMBL/GenBank/DDBJ whole genome shotgun (WGS) entry which is preliminary data.</text>
</comment>
<accession>A0A853FC58</accession>
<dbReference type="InterPro" id="IPR027417">
    <property type="entry name" value="P-loop_NTPase"/>
</dbReference>
<organism evidence="1 2">
    <name type="scientific">Allopusillimonas soli</name>
    <dbReference type="NCBI Taxonomy" id="659016"/>
    <lineage>
        <taxon>Bacteria</taxon>
        <taxon>Pseudomonadati</taxon>
        <taxon>Pseudomonadota</taxon>
        <taxon>Betaproteobacteria</taxon>
        <taxon>Burkholderiales</taxon>
        <taxon>Alcaligenaceae</taxon>
        <taxon>Allopusillimonas</taxon>
    </lineage>
</organism>
<dbReference type="OrthoDB" id="9808822at2"/>
<evidence type="ECO:0000313" key="1">
    <source>
        <dbReference type="EMBL" id="NYT38394.1"/>
    </source>
</evidence>
<protein>
    <recommendedName>
        <fullName evidence="3">CobW/HypB/UreG nucleotide-binding domain-containing protein</fullName>
    </recommendedName>
</protein>
<dbReference type="AlphaFoldDB" id="A0A853FC58"/>
<keyword evidence="2" id="KW-1185">Reference proteome</keyword>
<dbReference type="Gene3D" id="3.40.50.300">
    <property type="entry name" value="P-loop containing nucleotide triphosphate hydrolases"/>
    <property type="match status" value="1"/>
</dbReference>
<sequence>MAGAIVVTAVTAASAHARQALISRLLAPCADDSDVSAIVLAPSGDLPGLAFARTRALVDTPRINRGDCPCCTMRTGLARVLRECFMDALSRRSAPFKRIVVSCATAEDAAPVMHTLRYDPFLNDRYLYGGCIAVLGTASPMRDMMRQAALADALVIADGQPSNDLLQALSTAGIDAPLYSLAGNGLPAAVGPGQGGVLSLEGLGAGSGAARLMHSARASLWSGSNWPNGPVALRAYRWCN</sequence>
<proteinExistence type="predicted"/>
<name>A0A853FC58_9BURK</name>
<reference evidence="1 2" key="1">
    <citation type="submission" date="2020-07" db="EMBL/GenBank/DDBJ databases">
        <title>Taxonomic revisions and descriptions of new bacterial species based on genomic comparisons in the high-G+C-content subgroup of the family Alcaligenaceae.</title>
        <authorList>
            <person name="Szabo A."/>
            <person name="Felfoldi T."/>
        </authorList>
    </citation>
    <scope>NUCLEOTIDE SEQUENCE [LARGE SCALE GENOMIC DNA]</scope>
    <source>
        <strain evidence="1 2">DSM 25264</strain>
    </source>
</reference>
<evidence type="ECO:0008006" key="3">
    <source>
        <dbReference type="Google" id="ProtNLM"/>
    </source>
</evidence>
<evidence type="ECO:0000313" key="2">
    <source>
        <dbReference type="Proteomes" id="UP000580517"/>
    </source>
</evidence>
<dbReference type="RefSeq" id="WP_129970228.1">
    <property type="nucleotide sequence ID" value="NZ_JACCEW010000005.1"/>
</dbReference>
<dbReference type="EMBL" id="JACCEW010000005">
    <property type="protein sequence ID" value="NYT38394.1"/>
    <property type="molecule type" value="Genomic_DNA"/>
</dbReference>
<dbReference type="Proteomes" id="UP000580517">
    <property type="component" value="Unassembled WGS sequence"/>
</dbReference>
<gene>
    <name evidence="1" type="ORF">H0A68_16030</name>
</gene>